<dbReference type="Proteomes" id="UP000000437">
    <property type="component" value="Chromosome 20"/>
</dbReference>
<evidence type="ECO:0000313" key="4">
    <source>
        <dbReference type="RefSeq" id="XP_068071815.1"/>
    </source>
</evidence>
<evidence type="ECO:0000256" key="1">
    <source>
        <dbReference type="SAM" id="MobiDB-lite"/>
    </source>
</evidence>
<sequence length="409" mass="42379">MLFDSQRTVMRFQSKIQRLQHDMDYNILERMITRDSPEFRSRGRAGGASEQRASSAAVVENQTAEMQRRGRRKTGVLSFFRKMGRAIHKLCCMDAAATSIVDHTDPSGSARAVASESRERTRKIYLKKDCSKVILRIVKGTPGSPDPCGVCVVSIDVDQPGISSVSVDPGPNGFYSDSFSPGPPGVLRLSLVLCPSGVFSVSLNARPSRGCRVSVDPGSSGFFSVSSYPGASRDFSVSGNPDASGGCRLSVDTGLFGGCAVSAAPGPSDCGMSAAPGPSDCGMSAAPGPSDCSMAADPGSSDCSMAADPGPSDCGMSAYPGPSGCTKPAAPGPSGCTIPADPGPSGCTTSAAPGPAPHWWISSSSPPSNRTNQMAVIQYSEGFITPADLTLYVLCVVVILLLHVVFVCI</sequence>
<dbReference type="GO" id="GO:0005581">
    <property type="term" value="C:collagen trimer"/>
    <property type="evidence" value="ECO:0007669"/>
    <property type="project" value="UniProtKB-KW"/>
</dbReference>
<dbReference type="InterPro" id="IPR052882">
    <property type="entry name" value="EZH_Inhibitor"/>
</dbReference>
<dbReference type="PANTHER" id="PTHR22467">
    <property type="entry name" value="EZH INHIBITORY PROTEIN-RELATED"/>
    <property type="match status" value="1"/>
</dbReference>
<protein>
    <submittedName>
        <fullName evidence="4">Uncharacterized protein isoform X1</fullName>
    </submittedName>
</protein>
<organism evidence="3 4">
    <name type="scientific">Danio rerio</name>
    <name type="common">Zebrafish</name>
    <name type="synonym">Brachydanio rerio</name>
    <dbReference type="NCBI Taxonomy" id="7955"/>
    <lineage>
        <taxon>Eukaryota</taxon>
        <taxon>Metazoa</taxon>
        <taxon>Chordata</taxon>
        <taxon>Craniata</taxon>
        <taxon>Vertebrata</taxon>
        <taxon>Euteleostomi</taxon>
        <taxon>Actinopterygii</taxon>
        <taxon>Neopterygii</taxon>
        <taxon>Teleostei</taxon>
        <taxon>Ostariophysi</taxon>
        <taxon>Cypriniformes</taxon>
        <taxon>Danionidae</taxon>
        <taxon>Danioninae</taxon>
        <taxon>Danio</taxon>
    </lineage>
</organism>
<feature type="transmembrane region" description="Helical" evidence="2">
    <location>
        <begin position="389"/>
        <end position="408"/>
    </location>
</feature>
<evidence type="ECO:0000313" key="3">
    <source>
        <dbReference type="Proteomes" id="UP000000437"/>
    </source>
</evidence>
<dbReference type="GeneID" id="101885094"/>
<name>A0AB32TFZ9_DANRE</name>
<dbReference type="KEGG" id="dre:101885094"/>
<reference evidence="4" key="1">
    <citation type="submission" date="2025-08" db="UniProtKB">
        <authorList>
            <consortium name="RefSeq"/>
        </authorList>
    </citation>
    <scope>IDENTIFICATION</scope>
    <source>
        <strain evidence="4">Tuebingen</strain>
        <tissue evidence="4">Fibroblasts and whole tissue</tissue>
    </source>
</reference>
<proteinExistence type="predicted"/>
<evidence type="ECO:0000256" key="2">
    <source>
        <dbReference type="SAM" id="Phobius"/>
    </source>
</evidence>
<keyword evidence="3" id="KW-1185">Reference proteome</keyword>
<keyword evidence="2" id="KW-0812">Transmembrane</keyword>
<keyword evidence="2" id="KW-1133">Transmembrane helix</keyword>
<accession>A0AB32TFZ9</accession>
<gene>
    <name evidence="4" type="primary">LOC101885094</name>
</gene>
<keyword evidence="2" id="KW-0472">Membrane</keyword>
<feature type="region of interest" description="Disordered" evidence="1">
    <location>
        <begin position="36"/>
        <end position="67"/>
    </location>
</feature>
<dbReference type="RefSeq" id="XP_068071815.1">
    <property type="nucleotide sequence ID" value="XM_068215714.1"/>
</dbReference>
<dbReference type="AlphaFoldDB" id="A0AB32TFZ9"/>
<dbReference type="PANTHER" id="PTHR22467:SF1">
    <property type="entry name" value="EZH INHIBITORY PROTEIN"/>
    <property type="match status" value="1"/>
</dbReference>